<sequence length="282" mass="32307">MSNCAWSETYPLGRCRYLRFEGSDHRPLLTYFNADKTKRRGLFRFNRALTEQEEVTEVVEKAWNSSPLDSVIGKLNNCRRNIIQWAKEKQIQSNKGIKQNQDALEIALSSPNPDTQRIEKLNTELRQAYLAEEQFWQQRSRIQWLKKGDRNTGFFHAATRTRRTINSISVIEDVQGGAVYEEEQIARVISDYFTQIFTSNGNESFSQIQGLLAKKLLIKGLSWAHLPELFGIMFDIYHYVSLFDVISISFISRNFNSEADLVAKSALAGSVMSSVMNSALGE</sequence>
<reference evidence="1 2" key="1">
    <citation type="journal article" date="2014" name="Science">
        <title>Plant genetics. Early allopolyploid evolution in the post-Neolithic Brassica napus oilseed genome.</title>
        <authorList>
            <person name="Chalhoub B."/>
            <person name="Denoeud F."/>
            <person name="Liu S."/>
            <person name="Parkin I.A."/>
            <person name="Tang H."/>
            <person name="Wang X."/>
            <person name="Chiquet J."/>
            <person name="Belcram H."/>
            <person name="Tong C."/>
            <person name="Samans B."/>
            <person name="Correa M."/>
            <person name="Da Silva C."/>
            <person name="Just J."/>
            <person name="Falentin C."/>
            <person name="Koh C.S."/>
            <person name="Le Clainche I."/>
            <person name="Bernard M."/>
            <person name="Bento P."/>
            <person name="Noel B."/>
            <person name="Labadie K."/>
            <person name="Alberti A."/>
            <person name="Charles M."/>
            <person name="Arnaud D."/>
            <person name="Guo H."/>
            <person name="Daviaud C."/>
            <person name="Alamery S."/>
            <person name="Jabbari K."/>
            <person name="Zhao M."/>
            <person name="Edger P.P."/>
            <person name="Chelaifa H."/>
            <person name="Tack D."/>
            <person name="Lassalle G."/>
            <person name="Mestiri I."/>
            <person name="Schnel N."/>
            <person name="Le Paslier M.C."/>
            <person name="Fan G."/>
            <person name="Renault V."/>
            <person name="Bayer P.E."/>
            <person name="Golicz A.A."/>
            <person name="Manoli S."/>
            <person name="Lee T.H."/>
            <person name="Thi V.H."/>
            <person name="Chalabi S."/>
            <person name="Hu Q."/>
            <person name="Fan C."/>
            <person name="Tollenaere R."/>
            <person name="Lu Y."/>
            <person name="Battail C."/>
            <person name="Shen J."/>
            <person name="Sidebottom C.H."/>
            <person name="Wang X."/>
            <person name="Canaguier A."/>
            <person name="Chauveau A."/>
            <person name="Berard A."/>
            <person name="Deniot G."/>
            <person name="Guan M."/>
            <person name="Liu Z."/>
            <person name="Sun F."/>
            <person name="Lim Y.P."/>
            <person name="Lyons E."/>
            <person name="Town C.D."/>
            <person name="Bancroft I."/>
            <person name="Wang X."/>
            <person name="Meng J."/>
            <person name="Ma J."/>
            <person name="Pires J.C."/>
            <person name="King G.J."/>
            <person name="Brunel D."/>
            <person name="Delourme R."/>
            <person name="Renard M."/>
            <person name="Aury J.M."/>
            <person name="Adams K.L."/>
            <person name="Batley J."/>
            <person name="Snowdon R.J."/>
            <person name="Tost J."/>
            <person name="Edwards D."/>
            <person name="Zhou Y."/>
            <person name="Hua W."/>
            <person name="Sharpe A.G."/>
            <person name="Paterson A.H."/>
            <person name="Guan C."/>
            <person name="Wincker P."/>
        </authorList>
    </citation>
    <scope>NUCLEOTIDE SEQUENCE [LARGE SCALE GENOMIC DNA]</scope>
    <source>
        <strain evidence="2">cv. Darmor-bzh</strain>
    </source>
</reference>
<dbReference type="Proteomes" id="UP000028999">
    <property type="component" value="Unassembled WGS sequence"/>
</dbReference>
<proteinExistence type="predicted"/>
<protein>
    <submittedName>
        <fullName evidence="1">BnaC01g31370D protein</fullName>
    </submittedName>
</protein>
<dbReference type="Gramene" id="CDY40819">
    <property type="protein sequence ID" value="CDY40819"/>
    <property type="gene ID" value="GSBRNA2T00071746001"/>
</dbReference>
<dbReference type="AlphaFoldDB" id="A0A078HTZ5"/>
<evidence type="ECO:0000313" key="1">
    <source>
        <dbReference type="EMBL" id="CDY40819.1"/>
    </source>
</evidence>
<name>A0A078HTZ5_BRANA</name>
<keyword evidence="2" id="KW-1185">Reference proteome</keyword>
<dbReference type="PaxDb" id="3708-A0A078HTZ5"/>
<gene>
    <name evidence="1" type="primary">BnaC01g31370D</name>
    <name evidence="1" type="ORF">GSBRNA2T00071746001</name>
</gene>
<evidence type="ECO:0000313" key="2">
    <source>
        <dbReference type="Proteomes" id="UP000028999"/>
    </source>
</evidence>
<dbReference type="EMBL" id="LK032480">
    <property type="protein sequence ID" value="CDY40819.1"/>
    <property type="molecule type" value="Genomic_DNA"/>
</dbReference>
<organism evidence="1 2">
    <name type="scientific">Brassica napus</name>
    <name type="common">Rape</name>
    <dbReference type="NCBI Taxonomy" id="3708"/>
    <lineage>
        <taxon>Eukaryota</taxon>
        <taxon>Viridiplantae</taxon>
        <taxon>Streptophyta</taxon>
        <taxon>Embryophyta</taxon>
        <taxon>Tracheophyta</taxon>
        <taxon>Spermatophyta</taxon>
        <taxon>Magnoliopsida</taxon>
        <taxon>eudicotyledons</taxon>
        <taxon>Gunneridae</taxon>
        <taxon>Pentapetalae</taxon>
        <taxon>rosids</taxon>
        <taxon>malvids</taxon>
        <taxon>Brassicales</taxon>
        <taxon>Brassicaceae</taxon>
        <taxon>Brassiceae</taxon>
        <taxon>Brassica</taxon>
    </lineage>
</organism>
<accession>A0A078HTZ5</accession>
<dbReference type="OMA" id="AFWIMEP"/>